<dbReference type="Proteomes" id="UP000278807">
    <property type="component" value="Unassembled WGS sequence"/>
</dbReference>
<dbReference type="AlphaFoldDB" id="A0A0R3TQQ9"/>
<sequence>MGPAIFQGTYEDCLGTNLIFEKHPHNSENTDASNSIGTQPKPSIEIFASRTKTSTRPTFSYFGKTTKNLNLNRVFLKPKE</sequence>
<evidence type="ECO:0000259" key="2">
    <source>
        <dbReference type="Pfam" id="PF10419"/>
    </source>
</evidence>
<accession>A0A0R3TQQ9</accession>
<dbReference type="STRING" id="102285.A0A0R3TQQ9"/>
<evidence type="ECO:0000313" key="3">
    <source>
        <dbReference type="EMBL" id="VDO06658.1"/>
    </source>
</evidence>
<dbReference type="EMBL" id="UZAE01012785">
    <property type="protein sequence ID" value="VDO06658.1"/>
    <property type="molecule type" value="Genomic_DNA"/>
</dbReference>
<gene>
    <name evidence="3" type="ORF">HNAJ_LOCUS9882</name>
</gene>
<feature type="compositionally biased region" description="Polar residues" evidence="1">
    <location>
        <begin position="29"/>
        <end position="41"/>
    </location>
</feature>
<dbReference type="OrthoDB" id="5970620at2759"/>
<keyword evidence="4" id="KW-1185">Reference proteome</keyword>
<proteinExistence type="predicted"/>
<organism evidence="5">
    <name type="scientific">Rodentolepis nana</name>
    <name type="common">Dwarf tapeworm</name>
    <name type="synonym">Hymenolepis nana</name>
    <dbReference type="NCBI Taxonomy" id="102285"/>
    <lineage>
        <taxon>Eukaryota</taxon>
        <taxon>Metazoa</taxon>
        <taxon>Spiralia</taxon>
        <taxon>Lophotrochozoa</taxon>
        <taxon>Platyhelminthes</taxon>
        <taxon>Cestoda</taxon>
        <taxon>Eucestoda</taxon>
        <taxon>Cyclophyllidea</taxon>
        <taxon>Hymenolepididae</taxon>
        <taxon>Rodentolepis</taxon>
    </lineage>
</organism>
<evidence type="ECO:0000313" key="4">
    <source>
        <dbReference type="Proteomes" id="UP000278807"/>
    </source>
</evidence>
<reference evidence="5" key="1">
    <citation type="submission" date="2017-02" db="UniProtKB">
        <authorList>
            <consortium name="WormBaseParasite"/>
        </authorList>
    </citation>
    <scope>IDENTIFICATION</scope>
</reference>
<feature type="region of interest" description="Disordered" evidence="1">
    <location>
        <begin position="24"/>
        <end position="43"/>
    </location>
</feature>
<dbReference type="Gene3D" id="2.60.40.4370">
    <property type="match status" value="1"/>
</dbReference>
<dbReference type="Pfam" id="PF10419">
    <property type="entry name" value="TFIIIC_sub6"/>
    <property type="match status" value="1"/>
</dbReference>
<feature type="domain" description="Transcription factor TFIIIC triple barrel" evidence="2">
    <location>
        <begin position="2"/>
        <end position="77"/>
    </location>
</feature>
<dbReference type="WBParaSite" id="HNAJ_0000988701-mRNA-1">
    <property type="protein sequence ID" value="HNAJ_0000988701-mRNA-1"/>
    <property type="gene ID" value="HNAJ_0000988701"/>
</dbReference>
<protein>
    <submittedName>
        <fullName evidence="5">TFIIIC_sub6 domain-containing protein</fullName>
    </submittedName>
</protein>
<reference evidence="3 4" key="2">
    <citation type="submission" date="2018-11" db="EMBL/GenBank/DDBJ databases">
        <authorList>
            <consortium name="Pathogen Informatics"/>
        </authorList>
    </citation>
    <scope>NUCLEOTIDE SEQUENCE [LARGE SCALE GENOMIC DNA]</scope>
</reference>
<dbReference type="InterPro" id="IPR019481">
    <property type="entry name" value="TFIIIC_triple_barrel"/>
</dbReference>
<evidence type="ECO:0000313" key="5">
    <source>
        <dbReference type="WBParaSite" id="HNAJ_0000988701-mRNA-1"/>
    </source>
</evidence>
<evidence type="ECO:0000256" key="1">
    <source>
        <dbReference type="SAM" id="MobiDB-lite"/>
    </source>
</evidence>
<name>A0A0R3TQQ9_RODNA</name>